<evidence type="ECO:0000256" key="11">
    <source>
        <dbReference type="PIRNR" id="PIRNR037219"/>
    </source>
</evidence>
<gene>
    <name evidence="13" type="ORF">ACFSKK_23505</name>
</gene>
<dbReference type="InterPro" id="IPR044944">
    <property type="entry name" value="NOS_dom_3"/>
</dbReference>
<evidence type="ECO:0000256" key="6">
    <source>
        <dbReference type="ARBA" id="ARBA00022617"/>
    </source>
</evidence>
<reference evidence="14" key="1">
    <citation type="journal article" date="2019" name="Int. J. Syst. Evol. Microbiol.">
        <title>The Global Catalogue of Microorganisms (GCM) 10K type strain sequencing project: providing services to taxonomists for standard genome sequencing and annotation.</title>
        <authorList>
            <consortium name="The Broad Institute Genomics Platform"/>
            <consortium name="The Broad Institute Genome Sequencing Center for Infectious Disease"/>
            <person name="Wu L."/>
            <person name="Ma J."/>
        </authorList>
    </citation>
    <scope>NUCLEOTIDE SEQUENCE [LARGE SCALE GENOMIC DNA]</scope>
    <source>
        <strain evidence="14">CGMCC 1.15474</strain>
    </source>
</reference>
<feature type="domain" description="Nitric oxide synthase (NOS)" evidence="12">
    <location>
        <begin position="3"/>
        <end position="357"/>
    </location>
</feature>
<dbReference type="PIRSF" id="PIRSF037219">
    <property type="entry name" value="NOS_oxygenase"/>
    <property type="match status" value="1"/>
</dbReference>
<evidence type="ECO:0000256" key="2">
    <source>
        <dbReference type="ARBA" id="ARBA00002642"/>
    </source>
</evidence>
<proteinExistence type="inferred from homology"/>
<dbReference type="Gene3D" id="3.90.1230.10">
    <property type="entry name" value="Nitric Oxide Synthase, Chain A, domain 3"/>
    <property type="match status" value="1"/>
</dbReference>
<dbReference type="InterPro" id="IPR017142">
    <property type="entry name" value="Nitric_oxide_synthase_Oase-su"/>
</dbReference>
<dbReference type="Pfam" id="PF02898">
    <property type="entry name" value="NO_synthase"/>
    <property type="match status" value="1"/>
</dbReference>
<comment type="cofactor">
    <cofactor evidence="1 11">
        <name>heme</name>
        <dbReference type="ChEBI" id="CHEBI:30413"/>
    </cofactor>
</comment>
<comment type="similarity">
    <text evidence="3 11">Belongs to the NOS family. Bacterial NOS oxygenase subfamily.</text>
</comment>
<sequence length="359" mass="41645">MQLELEAIEFIKIAYKELGKSNEQIDERIEEVKSQIKNKGYYDHTFEELEHGAKMAWRNSNKCIGRLFWNTLTVFDQRQAESEEDVFYALQNHLSFATNAGKIRPAITIFKPSLKKENSVRIWNHQLIRYAGYETEHGYLGDPASISFTKQCEELGWRGERTNFDVLPLIIQVNNQHPKLFAIPEDKVLEVSIVHPEIEAIADLHLKWYGVPIISDMKLEIGGIEYTAAPFNGWYMETEIGARNLADSFRYNLLPKIASVMNLDTRTHANLWKDRALIELNVAVLHSFKNEGVSIVDHHTAAQQFKRFEQNERESSRDLTGDWTWLIPPVSPATTHVFHQSYENKVIKPNYFYQALPYD</sequence>
<evidence type="ECO:0000259" key="12">
    <source>
        <dbReference type="Pfam" id="PF02898"/>
    </source>
</evidence>
<comment type="catalytic activity">
    <reaction evidence="10">
        <text>3 reduced [flavodoxin] + 2 L-arginine + 4 O2 = 3 oxidized [flavodoxin] + 2 L-citrulline + 2 nitric oxide + 4 H2O + 5 H(+)</text>
        <dbReference type="Rhea" id="RHEA:52324"/>
        <dbReference type="Rhea" id="RHEA-COMP:10622"/>
        <dbReference type="Rhea" id="RHEA-COMP:10623"/>
        <dbReference type="ChEBI" id="CHEBI:15377"/>
        <dbReference type="ChEBI" id="CHEBI:15378"/>
        <dbReference type="ChEBI" id="CHEBI:15379"/>
        <dbReference type="ChEBI" id="CHEBI:16480"/>
        <dbReference type="ChEBI" id="CHEBI:32682"/>
        <dbReference type="ChEBI" id="CHEBI:57618"/>
        <dbReference type="ChEBI" id="CHEBI:57743"/>
        <dbReference type="ChEBI" id="CHEBI:58210"/>
        <dbReference type="EC" id="1.14.14.47"/>
    </reaction>
</comment>
<dbReference type="SUPFAM" id="SSF56512">
    <property type="entry name" value="Nitric oxide (NO) synthase oxygenase domain"/>
    <property type="match status" value="1"/>
</dbReference>
<evidence type="ECO:0000256" key="9">
    <source>
        <dbReference type="ARBA" id="ARBA00023004"/>
    </source>
</evidence>
<dbReference type="EMBL" id="JBHUIK010000008">
    <property type="protein sequence ID" value="MFD2216646.1"/>
    <property type="molecule type" value="Genomic_DNA"/>
</dbReference>
<dbReference type="InterPro" id="IPR004030">
    <property type="entry name" value="NOS_N"/>
</dbReference>
<comment type="function">
    <text evidence="2 11">Catalyzes the production of nitric oxide.</text>
</comment>
<protein>
    <recommendedName>
        <fullName evidence="5 11">Nitric oxide synthase oxygenase</fullName>
        <ecNumber evidence="4 11">1.14.14.47</ecNumber>
    </recommendedName>
</protein>
<keyword evidence="8 11" id="KW-0560">Oxidoreductase</keyword>
<dbReference type="InterPro" id="IPR050607">
    <property type="entry name" value="NOS"/>
</dbReference>
<dbReference type="PANTHER" id="PTHR43410">
    <property type="entry name" value="NITRIC OXIDE SYNTHASE OXYGENASE"/>
    <property type="match status" value="1"/>
</dbReference>
<dbReference type="InterPro" id="IPR036119">
    <property type="entry name" value="NOS_N_sf"/>
</dbReference>
<accession>A0ABW5C498</accession>
<comment type="miscellaneous">
    <text evidence="11">This protein is similar to the oxygenase domain of eukaryotic nitric oxide synthases but lacks the reductase domain which, in eukaryotes, is responsible for transfer of electrons to the ferric heme during nitric oxide synthesis.</text>
</comment>
<name>A0ABW5C498_9BACI</name>
<comment type="caution">
    <text evidence="13">The sequence shown here is derived from an EMBL/GenBank/DDBJ whole genome shotgun (WGS) entry which is preliminary data.</text>
</comment>
<evidence type="ECO:0000313" key="14">
    <source>
        <dbReference type="Proteomes" id="UP001597318"/>
    </source>
</evidence>
<evidence type="ECO:0000256" key="10">
    <source>
        <dbReference type="ARBA" id="ARBA00048713"/>
    </source>
</evidence>
<dbReference type="RefSeq" id="WP_247347096.1">
    <property type="nucleotide sequence ID" value="NZ_CP095550.1"/>
</dbReference>
<organism evidence="13 14">
    <name type="scientific">Metabacillus endolithicus</name>
    <dbReference type="NCBI Taxonomy" id="1535204"/>
    <lineage>
        <taxon>Bacteria</taxon>
        <taxon>Bacillati</taxon>
        <taxon>Bacillota</taxon>
        <taxon>Bacilli</taxon>
        <taxon>Bacillales</taxon>
        <taxon>Bacillaceae</taxon>
        <taxon>Metabacillus</taxon>
    </lineage>
</organism>
<keyword evidence="7 11" id="KW-0479">Metal-binding</keyword>
<evidence type="ECO:0000256" key="1">
    <source>
        <dbReference type="ARBA" id="ARBA00001971"/>
    </source>
</evidence>
<dbReference type="Gene3D" id="3.90.440.10">
    <property type="entry name" value="Nitric Oxide Synthase,Heme Domain,Chain A domain 2"/>
    <property type="match status" value="1"/>
</dbReference>
<keyword evidence="6 11" id="KW-0349">Heme</keyword>
<keyword evidence="14" id="KW-1185">Reference proteome</keyword>
<dbReference type="PANTHER" id="PTHR43410:SF1">
    <property type="entry name" value="NITRIC OXIDE SYNTHASE"/>
    <property type="match status" value="1"/>
</dbReference>
<dbReference type="CDD" id="cd00575">
    <property type="entry name" value="NOS_oxygenase"/>
    <property type="match status" value="1"/>
</dbReference>
<evidence type="ECO:0000256" key="7">
    <source>
        <dbReference type="ARBA" id="ARBA00022723"/>
    </source>
</evidence>
<evidence type="ECO:0000256" key="3">
    <source>
        <dbReference type="ARBA" id="ARBA00005411"/>
    </source>
</evidence>
<dbReference type="InterPro" id="IPR044943">
    <property type="entry name" value="NOS_dom_1"/>
</dbReference>
<dbReference type="Gene3D" id="3.90.340.10">
    <property type="entry name" value="Nitric Oxide Synthase, Chain A, domain 1"/>
    <property type="match status" value="1"/>
</dbReference>
<dbReference type="InterPro" id="IPR044940">
    <property type="entry name" value="NOS_dom_2"/>
</dbReference>
<dbReference type="Proteomes" id="UP001597318">
    <property type="component" value="Unassembled WGS sequence"/>
</dbReference>
<evidence type="ECO:0000256" key="8">
    <source>
        <dbReference type="ARBA" id="ARBA00023002"/>
    </source>
</evidence>
<evidence type="ECO:0000256" key="4">
    <source>
        <dbReference type="ARBA" id="ARBA00012735"/>
    </source>
</evidence>
<dbReference type="EC" id="1.14.14.47" evidence="4 11"/>
<comment type="subunit">
    <text evidence="11">Homodimer.</text>
</comment>
<evidence type="ECO:0000313" key="13">
    <source>
        <dbReference type="EMBL" id="MFD2216646.1"/>
    </source>
</evidence>
<keyword evidence="9 11" id="KW-0408">Iron</keyword>
<evidence type="ECO:0000256" key="5">
    <source>
        <dbReference type="ARBA" id="ARBA00018859"/>
    </source>
</evidence>